<keyword evidence="2" id="KW-1003">Cell membrane</keyword>
<keyword evidence="13" id="KW-1185">Reference proteome</keyword>
<feature type="transmembrane region" description="Helical" evidence="10">
    <location>
        <begin position="31"/>
        <end position="57"/>
    </location>
</feature>
<evidence type="ECO:0000256" key="5">
    <source>
        <dbReference type="ARBA" id="ARBA00023040"/>
    </source>
</evidence>
<evidence type="ECO:0000256" key="2">
    <source>
        <dbReference type="ARBA" id="ARBA00022475"/>
    </source>
</evidence>
<evidence type="ECO:0000259" key="11">
    <source>
        <dbReference type="PROSITE" id="PS50262"/>
    </source>
</evidence>
<dbReference type="PANTHER" id="PTHR24246">
    <property type="entry name" value="OLFACTORY RECEPTOR AND ADENOSINE RECEPTOR"/>
    <property type="match status" value="1"/>
</dbReference>
<feature type="transmembrane region" description="Helical" evidence="10">
    <location>
        <begin position="187"/>
        <end position="205"/>
    </location>
</feature>
<dbReference type="PANTHER" id="PTHR24246:SF27">
    <property type="entry name" value="ADENOSINE RECEPTOR, ISOFORM A"/>
    <property type="match status" value="1"/>
</dbReference>
<dbReference type="GeneID" id="110245659"/>
<dbReference type="GO" id="GO:0005886">
    <property type="term" value="C:plasma membrane"/>
    <property type="evidence" value="ECO:0007669"/>
    <property type="project" value="UniProtKB-SubCell"/>
</dbReference>
<evidence type="ECO:0000256" key="10">
    <source>
        <dbReference type="SAM" id="Phobius"/>
    </source>
</evidence>
<dbReference type="GO" id="GO:0004930">
    <property type="term" value="F:G protein-coupled receptor activity"/>
    <property type="evidence" value="ECO:0007669"/>
    <property type="project" value="UniProtKB-KW"/>
</dbReference>
<dbReference type="PROSITE" id="PS50262">
    <property type="entry name" value="G_PROTEIN_RECEP_F1_2"/>
    <property type="match status" value="1"/>
</dbReference>
<evidence type="ECO:0000256" key="4">
    <source>
        <dbReference type="ARBA" id="ARBA00022989"/>
    </source>
</evidence>
<keyword evidence="4 10" id="KW-1133">Transmembrane helix</keyword>
<dbReference type="InterPro" id="IPR017452">
    <property type="entry name" value="GPCR_Rhodpsn_7TM"/>
</dbReference>
<feature type="transmembrane region" description="Helical" evidence="10">
    <location>
        <begin position="69"/>
        <end position="87"/>
    </location>
</feature>
<dbReference type="RefSeq" id="XP_020907612.1">
    <property type="nucleotide sequence ID" value="XM_021051953.2"/>
</dbReference>
<evidence type="ECO:0000256" key="9">
    <source>
        <dbReference type="ARBA" id="ARBA00023224"/>
    </source>
</evidence>
<dbReference type="AlphaFoldDB" id="A0A913XQE4"/>
<name>A0A913XQE4_EXADI</name>
<evidence type="ECO:0000256" key="1">
    <source>
        <dbReference type="ARBA" id="ARBA00004651"/>
    </source>
</evidence>
<dbReference type="PRINTS" id="PR00237">
    <property type="entry name" value="GPCRRHODOPSN"/>
</dbReference>
<feature type="transmembrane region" description="Helical" evidence="10">
    <location>
        <begin position="264"/>
        <end position="286"/>
    </location>
</feature>
<dbReference type="OrthoDB" id="5959154at2759"/>
<feature type="transmembrane region" description="Helical" evidence="10">
    <location>
        <begin position="160"/>
        <end position="181"/>
    </location>
</feature>
<sequence length="340" mass="38174">MTDPTTVATVAPTTNHSDYEMPKNFHILEGIWMFLFVYVFVVAIATVVVNSLTLYAIYKDPLKCFRNPLAVFVTGVLVADLVTGLIGEPVIVAGISHAWRTGETVGFRVLIVGFVVFAASTTVSFLTLLALAICQLLAIGWAQRYERCVSYRSAKIGIGVIWTITIILCLLTIVTVWLVIGVMLFEVTLITIALVIIYIVSYHVFRKRVNRQENLVVTKEFMKGTFLLVLVQLLTVWPYIACSIAAIFYYATPQSRYGWVNLEIVRAIANILFLTKFAADPIILVWRIPKYKKSLKIVYAGCLKCCGCAKDEKEGRAAYNETRREDFDEDSQDKVNVEVI</sequence>
<keyword evidence="6 10" id="KW-0472">Membrane</keyword>
<keyword evidence="7" id="KW-0675">Receptor</keyword>
<accession>A0A913XQE4</accession>
<keyword evidence="3 10" id="KW-0812">Transmembrane</keyword>
<dbReference type="Proteomes" id="UP000887567">
    <property type="component" value="Unplaced"/>
</dbReference>
<organism evidence="12 13">
    <name type="scientific">Exaiptasia diaphana</name>
    <name type="common">Tropical sea anemone</name>
    <name type="synonym">Aiptasia pulchella</name>
    <dbReference type="NCBI Taxonomy" id="2652724"/>
    <lineage>
        <taxon>Eukaryota</taxon>
        <taxon>Metazoa</taxon>
        <taxon>Cnidaria</taxon>
        <taxon>Anthozoa</taxon>
        <taxon>Hexacorallia</taxon>
        <taxon>Actiniaria</taxon>
        <taxon>Aiptasiidae</taxon>
        <taxon>Exaiptasia</taxon>
    </lineage>
</organism>
<feature type="transmembrane region" description="Helical" evidence="10">
    <location>
        <begin position="226"/>
        <end position="252"/>
    </location>
</feature>
<evidence type="ECO:0000256" key="8">
    <source>
        <dbReference type="ARBA" id="ARBA00023180"/>
    </source>
</evidence>
<keyword evidence="9" id="KW-0807">Transducer</keyword>
<evidence type="ECO:0000256" key="7">
    <source>
        <dbReference type="ARBA" id="ARBA00023170"/>
    </source>
</evidence>
<proteinExistence type="predicted"/>
<evidence type="ECO:0000256" key="3">
    <source>
        <dbReference type="ARBA" id="ARBA00022692"/>
    </source>
</evidence>
<dbReference type="Gene3D" id="1.20.1070.10">
    <property type="entry name" value="Rhodopsin 7-helix transmembrane proteins"/>
    <property type="match status" value="1"/>
</dbReference>
<evidence type="ECO:0000313" key="13">
    <source>
        <dbReference type="Proteomes" id="UP000887567"/>
    </source>
</evidence>
<dbReference type="Pfam" id="PF00001">
    <property type="entry name" value="7tm_1"/>
    <property type="match status" value="1"/>
</dbReference>
<keyword evidence="5" id="KW-0297">G-protein coupled receptor</keyword>
<keyword evidence="8" id="KW-0325">Glycoprotein</keyword>
<feature type="transmembrane region" description="Helical" evidence="10">
    <location>
        <begin position="107"/>
        <end position="139"/>
    </location>
</feature>
<dbReference type="SUPFAM" id="SSF81321">
    <property type="entry name" value="Family A G protein-coupled receptor-like"/>
    <property type="match status" value="1"/>
</dbReference>
<protein>
    <recommendedName>
        <fullName evidence="11">G-protein coupled receptors family 1 profile domain-containing protein</fullName>
    </recommendedName>
</protein>
<feature type="domain" description="G-protein coupled receptors family 1 profile" evidence="11">
    <location>
        <begin position="49"/>
        <end position="284"/>
    </location>
</feature>
<dbReference type="InterPro" id="IPR000276">
    <property type="entry name" value="GPCR_Rhodpsn"/>
</dbReference>
<evidence type="ECO:0000313" key="12">
    <source>
        <dbReference type="EnsemblMetazoa" id="XP_020907612.1"/>
    </source>
</evidence>
<dbReference type="EnsemblMetazoa" id="XM_021051953.2">
    <property type="protein sequence ID" value="XP_020907612.1"/>
    <property type="gene ID" value="LOC110245659"/>
</dbReference>
<evidence type="ECO:0000256" key="6">
    <source>
        <dbReference type="ARBA" id="ARBA00023136"/>
    </source>
</evidence>
<comment type="subcellular location">
    <subcellularLocation>
        <location evidence="1">Cell membrane</location>
        <topology evidence="1">Multi-pass membrane protein</topology>
    </subcellularLocation>
</comment>
<dbReference type="OMA" id="ILEGIWM"/>
<dbReference type="KEGG" id="epa:110245659"/>
<reference evidence="12" key="1">
    <citation type="submission" date="2022-11" db="UniProtKB">
        <authorList>
            <consortium name="EnsemblMetazoa"/>
        </authorList>
    </citation>
    <scope>IDENTIFICATION</scope>
</reference>